<evidence type="ECO:0000256" key="1">
    <source>
        <dbReference type="SAM" id="MobiDB-lite"/>
    </source>
</evidence>
<dbReference type="SUPFAM" id="SSF68906">
    <property type="entry name" value="SAP domain"/>
    <property type="match status" value="1"/>
</dbReference>
<dbReference type="RefSeq" id="YP_010648498.1">
    <property type="nucleotide sequence ID" value="NC_070760.1"/>
</dbReference>
<accession>A0A7T3KC62</accession>
<feature type="region of interest" description="Disordered" evidence="1">
    <location>
        <begin position="39"/>
        <end position="129"/>
    </location>
</feature>
<dbReference type="InterPro" id="IPR003034">
    <property type="entry name" value="SAP_dom"/>
</dbReference>
<organism evidence="3 4">
    <name type="scientific">Arthrobacter phage Wollypog</name>
    <dbReference type="NCBI Taxonomy" id="2790985"/>
    <lineage>
        <taxon>Viruses</taxon>
        <taxon>Duplodnaviria</taxon>
        <taxon>Heunggongvirae</taxon>
        <taxon>Uroviricota</taxon>
        <taxon>Caudoviricetes</taxon>
        <taxon>Wollypogvirus</taxon>
        <taxon>Wollypogvirus wollypog</taxon>
    </lineage>
</organism>
<dbReference type="InterPro" id="IPR036361">
    <property type="entry name" value="SAP_dom_sf"/>
</dbReference>
<evidence type="ECO:0000259" key="2">
    <source>
        <dbReference type="PROSITE" id="PS50800"/>
    </source>
</evidence>
<proteinExistence type="predicted"/>
<reference evidence="3 4" key="1">
    <citation type="submission" date="2020-10" db="EMBL/GenBank/DDBJ databases">
        <authorList>
            <person name="Abad L.A."/>
            <person name="Alter J."/>
            <person name="Becerra C.Y."/>
            <person name="Boehle J."/>
            <person name="Bustos B."/>
            <person name="Connatser B.I."/>
            <person name="Cutright B."/>
            <person name="Gavin J."/>
            <person name="Gomez A.P."/>
            <person name="Grabar K."/>
            <person name="Hur E.Y."/>
            <person name="Ioh M.T."/>
            <person name="Joya-Campos L."/>
            <person name="Lauhon H.N."/>
            <person name="Lee S."/>
            <person name="Maranan R.T."/>
            <person name="Park Y.G."/>
            <person name="Priest M."/>
            <person name="Samuels S.O."/>
            <person name="Sarameh Y.J."/>
            <person name="Schreiber J.M."/>
            <person name="Shepard L."/>
            <person name="Sheth K.J."/>
            <person name="Silva C.A."/>
            <person name="Smyers G.M."/>
            <person name="Tam S."/>
            <person name="Tamura C.M."/>
            <person name="Wucher D.E."/>
            <person name="Donachie S.P."/>
            <person name="Reed F.A."/>
            <person name="Palecanda S."/>
            <person name="Chong R.A."/>
            <person name="Porter M.L."/>
            <person name="Garlena R.A."/>
            <person name="Russell D.A."/>
            <person name="Jacobs-Sera D."/>
            <person name="Hatfull G.F."/>
        </authorList>
    </citation>
    <scope>NUCLEOTIDE SEQUENCE [LARGE SCALE GENOMIC DNA]</scope>
</reference>
<evidence type="ECO:0000313" key="4">
    <source>
        <dbReference type="Proteomes" id="UP000595472"/>
    </source>
</evidence>
<feature type="compositionally biased region" description="Polar residues" evidence="1">
    <location>
        <begin position="63"/>
        <end position="78"/>
    </location>
</feature>
<dbReference type="GeneID" id="77923939"/>
<feature type="compositionally biased region" description="Basic and acidic residues" evidence="1">
    <location>
        <begin position="98"/>
        <end position="121"/>
    </location>
</feature>
<feature type="compositionally biased region" description="Acidic residues" evidence="1">
    <location>
        <begin position="80"/>
        <end position="90"/>
    </location>
</feature>
<dbReference type="SMART" id="SM00513">
    <property type="entry name" value="SAP"/>
    <property type="match status" value="1"/>
</dbReference>
<keyword evidence="4" id="KW-1185">Reference proteome</keyword>
<feature type="compositionally biased region" description="Basic and acidic residues" evidence="1">
    <location>
        <begin position="39"/>
        <end position="58"/>
    </location>
</feature>
<feature type="domain" description="SAP" evidence="2">
    <location>
        <begin position="90"/>
        <end position="124"/>
    </location>
</feature>
<sequence length="129" mass="14487">MKDMARDIDFDNLQEDDYPYLQARSGLVTEAELQGYKGIREEVDNWKPKDAGDYDAKQDVTPAPQTTGDAQLPTTPGDNTGEEEEEDIEYSEATVEQLKAELKERGLSTSGNKEELIARLEADDEEVEE</sequence>
<evidence type="ECO:0000313" key="3">
    <source>
        <dbReference type="EMBL" id="QPX62560.1"/>
    </source>
</evidence>
<dbReference type="Pfam" id="PF02037">
    <property type="entry name" value="SAP"/>
    <property type="match status" value="1"/>
</dbReference>
<name>A0A7T3KC62_9CAUD</name>
<gene>
    <name evidence="3" type="primary">7</name>
    <name evidence="3" type="ORF">SEA_WOLLYPOG_7</name>
</gene>
<dbReference type="EMBL" id="MW055913">
    <property type="protein sequence ID" value="QPX62560.1"/>
    <property type="molecule type" value="Genomic_DNA"/>
</dbReference>
<dbReference type="Proteomes" id="UP000595472">
    <property type="component" value="Segment"/>
</dbReference>
<dbReference type="KEGG" id="vg:77923939"/>
<dbReference type="Gene3D" id="1.10.720.30">
    <property type="entry name" value="SAP domain"/>
    <property type="match status" value="1"/>
</dbReference>
<dbReference type="PROSITE" id="PS50800">
    <property type="entry name" value="SAP"/>
    <property type="match status" value="1"/>
</dbReference>
<protein>
    <submittedName>
        <fullName evidence="3">DNA binding protein</fullName>
    </submittedName>
</protein>